<dbReference type="SMART" id="SM00825">
    <property type="entry name" value="PKS_KS"/>
    <property type="match status" value="1"/>
</dbReference>
<evidence type="ECO:0000256" key="1">
    <source>
        <dbReference type="ARBA" id="ARBA00005194"/>
    </source>
</evidence>
<dbReference type="Pfam" id="PF00109">
    <property type="entry name" value="ketoacyl-synt"/>
    <property type="match status" value="1"/>
</dbReference>
<dbReference type="STRING" id="575540.Isop_0947"/>
<dbReference type="EMBL" id="CP002353">
    <property type="protein sequence ID" value="ADV61536.1"/>
    <property type="molecule type" value="Genomic_DNA"/>
</dbReference>
<comment type="catalytic activity">
    <reaction evidence="11">
        <text>a fatty acyl-[ACP] + malonyl-[ACP] + H(+) = a 3-oxoacyl-[ACP] + holo-[ACP] + CO2</text>
        <dbReference type="Rhea" id="RHEA:22836"/>
        <dbReference type="Rhea" id="RHEA-COMP:9623"/>
        <dbReference type="Rhea" id="RHEA-COMP:9685"/>
        <dbReference type="Rhea" id="RHEA-COMP:9916"/>
        <dbReference type="Rhea" id="RHEA-COMP:14125"/>
        <dbReference type="ChEBI" id="CHEBI:15378"/>
        <dbReference type="ChEBI" id="CHEBI:16526"/>
        <dbReference type="ChEBI" id="CHEBI:64479"/>
        <dbReference type="ChEBI" id="CHEBI:78449"/>
        <dbReference type="ChEBI" id="CHEBI:78776"/>
        <dbReference type="ChEBI" id="CHEBI:138651"/>
    </reaction>
</comment>
<dbReference type="Gene3D" id="3.40.47.10">
    <property type="match status" value="1"/>
</dbReference>
<dbReference type="CDD" id="cd00834">
    <property type="entry name" value="KAS_I_II"/>
    <property type="match status" value="1"/>
</dbReference>
<dbReference type="eggNOG" id="COG0304">
    <property type="taxonomic scope" value="Bacteria"/>
</dbReference>
<reference key="1">
    <citation type="submission" date="2010-11" db="EMBL/GenBank/DDBJ databases">
        <title>The complete sequence of chromosome of Isophaera pallida ATCC 43644.</title>
        <authorList>
            <consortium name="US DOE Joint Genome Institute (JGI-PGF)"/>
            <person name="Lucas S."/>
            <person name="Copeland A."/>
            <person name="Lapidus A."/>
            <person name="Bruce D."/>
            <person name="Goodwin L."/>
            <person name="Pitluck S."/>
            <person name="Kyrpides N."/>
            <person name="Mavromatis K."/>
            <person name="Pagani I."/>
            <person name="Ivanova N."/>
            <person name="Saunders E."/>
            <person name="Brettin T."/>
            <person name="Detter J.C."/>
            <person name="Han C."/>
            <person name="Tapia R."/>
            <person name="Land M."/>
            <person name="Hauser L."/>
            <person name="Markowitz V."/>
            <person name="Cheng J.-F."/>
            <person name="Hugenholtz P."/>
            <person name="Woyke T."/>
            <person name="Wu D."/>
            <person name="Eisen J.A."/>
        </authorList>
    </citation>
    <scope>NUCLEOTIDE SEQUENCE</scope>
    <source>
        <strain>ATCC 43644</strain>
    </source>
</reference>
<dbReference type="PROSITE" id="PS52004">
    <property type="entry name" value="KS3_2"/>
    <property type="match status" value="1"/>
</dbReference>
<dbReference type="FunFam" id="3.40.47.10:FF:000029">
    <property type="entry name" value="3-oxoacyl-[acyl-carrier-protein] synthase 1"/>
    <property type="match status" value="1"/>
</dbReference>
<evidence type="ECO:0000256" key="2">
    <source>
        <dbReference type="ARBA" id="ARBA00008467"/>
    </source>
</evidence>
<dbReference type="RefSeq" id="WP_013563825.1">
    <property type="nucleotide sequence ID" value="NC_014962.1"/>
</dbReference>
<dbReference type="HOGENOM" id="CLU_000022_69_2_0"/>
<feature type="active site" description="For beta-ketoacyl synthase activity" evidence="12">
    <location>
        <position position="178"/>
    </location>
</feature>
<accession>E8R3G9</accession>
<keyword evidence="6 11" id="KW-0808">Transferase</keyword>
<dbReference type="InParanoid" id="E8R3G9"/>
<evidence type="ECO:0000256" key="7">
    <source>
        <dbReference type="ARBA" id="ARBA00022832"/>
    </source>
</evidence>
<dbReference type="PROSITE" id="PS00606">
    <property type="entry name" value="KS3_1"/>
    <property type="match status" value="1"/>
</dbReference>
<dbReference type="InterPro" id="IPR014031">
    <property type="entry name" value="Ketoacyl_synth_C"/>
</dbReference>
<evidence type="ECO:0000256" key="3">
    <source>
        <dbReference type="ARBA" id="ARBA00012356"/>
    </source>
</evidence>
<evidence type="ECO:0000256" key="5">
    <source>
        <dbReference type="ARBA" id="ARBA00022516"/>
    </source>
</evidence>
<dbReference type="SUPFAM" id="SSF53901">
    <property type="entry name" value="Thiolase-like"/>
    <property type="match status" value="2"/>
</dbReference>
<feature type="domain" description="Ketosynthase family 3 (KS3)" evidence="14">
    <location>
        <begin position="1"/>
        <end position="425"/>
    </location>
</feature>
<sequence length="427" mass="45262">MNRVVVTGVGVVSPNGLGREAFGEAILAGRSGVGRIESFETANLPIKIAGEVKNFDPTPYLGAHRKNIKVMSRAAGFAVAAAHMAVQDAGLETDKLDPERFGVCMGTGITPINLAELAEPIAQGMTEDQTFDVTRFAAAQTESMFPLWLLKHLPNMPAAHISILHHAMGPNNTIVTACAAGTQAIGEAFRLIARGDADVMLAGGCDSRLDPLMLVAYHAMKAVSQSQRAPEEVSRPFDGERDGFVLGEGAAVLVLEDYETARKRGATIYAEIKGYGASFDAYGITRPDPQARGAVISMRSALREAKLDPADVDYINAHGTSTRLNDVMETIAVKKVFGHRAHKIPMSSQKSMVGHLIGASGALEAAATALTLQRGAIPPTINHSTPDPECDLDYVPNTAREIPVKVAISNSFGFGGQNASLVMTRCS</sequence>
<evidence type="ECO:0000256" key="6">
    <source>
        <dbReference type="ARBA" id="ARBA00022679"/>
    </source>
</evidence>
<evidence type="ECO:0000256" key="11">
    <source>
        <dbReference type="PIRNR" id="PIRNR000447"/>
    </source>
</evidence>
<comment type="similarity">
    <text evidence="2 11 13">Belongs to the thiolase-like superfamily. Beta-ketoacyl-ACP synthases family.</text>
</comment>
<reference evidence="15 16" key="2">
    <citation type="journal article" date="2011" name="Stand. Genomic Sci.">
        <title>Complete genome sequence of Isosphaera pallida type strain (IS1B).</title>
        <authorList>
            <consortium name="US DOE Joint Genome Institute (JGI-PGF)"/>
            <person name="Goker M."/>
            <person name="Cleland D."/>
            <person name="Saunders E."/>
            <person name="Lapidus A."/>
            <person name="Nolan M."/>
            <person name="Lucas S."/>
            <person name="Hammon N."/>
            <person name="Deshpande S."/>
            <person name="Cheng J.F."/>
            <person name="Tapia R."/>
            <person name="Han C."/>
            <person name="Goodwin L."/>
            <person name="Pitluck S."/>
            <person name="Liolios K."/>
            <person name="Pagani I."/>
            <person name="Ivanova N."/>
            <person name="Mavromatis K."/>
            <person name="Pati A."/>
            <person name="Chen A."/>
            <person name="Palaniappan K."/>
            <person name="Land M."/>
            <person name="Hauser L."/>
            <person name="Chang Y.J."/>
            <person name="Jeffries C.D."/>
            <person name="Detter J.C."/>
            <person name="Beck B."/>
            <person name="Woyke T."/>
            <person name="Bristow J."/>
            <person name="Eisen J.A."/>
            <person name="Markowitz V."/>
            <person name="Hugenholtz P."/>
            <person name="Kyrpides N.C."/>
            <person name="Klenk H.P."/>
        </authorList>
    </citation>
    <scope>NUCLEOTIDE SEQUENCE [LARGE SCALE GENOMIC DNA]</scope>
    <source>
        <strain evidence="16">ATCC 43644 / DSM 9630 / IS1B</strain>
    </source>
</reference>
<evidence type="ECO:0000256" key="8">
    <source>
        <dbReference type="ARBA" id="ARBA00023098"/>
    </source>
</evidence>
<evidence type="ECO:0000256" key="13">
    <source>
        <dbReference type="RuleBase" id="RU003694"/>
    </source>
</evidence>
<dbReference type="GO" id="GO:0030497">
    <property type="term" value="P:fatty acid elongation"/>
    <property type="evidence" value="ECO:0007669"/>
    <property type="project" value="UniProtKB-ARBA"/>
</dbReference>
<dbReference type="PIRSF" id="PIRSF000447">
    <property type="entry name" value="KAS_II"/>
    <property type="match status" value="1"/>
</dbReference>
<dbReference type="InterPro" id="IPR020841">
    <property type="entry name" value="PKS_Beta-ketoAc_synthase_dom"/>
</dbReference>
<dbReference type="GO" id="GO:0005829">
    <property type="term" value="C:cytosol"/>
    <property type="evidence" value="ECO:0007669"/>
    <property type="project" value="TreeGrafter"/>
</dbReference>
<gene>
    <name evidence="15" type="ordered locus">Isop_0947</name>
</gene>
<evidence type="ECO:0000259" key="14">
    <source>
        <dbReference type="PROSITE" id="PS52004"/>
    </source>
</evidence>
<dbReference type="InterPro" id="IPR018201">
    <property type="entry name" value="Ketoacyl_synth_AS"/>
</dbReference>
<keyword evidence="10 11" id="KW-0012">Acyltransferase</keyword>
<evidence type="ECO:0000256" key="12">
    <source>
        <dbReference type="PIRSR" id="PIRSR000447-1"/>
    </source>
</evidence>
<dbReference type="PANTHER" id="PTHR11712:SF336">
    <property type="entry name" value="3-OXOACYL-[ACYL-CARRIER-PROTEIN] SYNTHASE, MITOCHONDRIAL"/>
    <property type="match status" value="1"/>
</dbReference>
<dbReference type="AlphaFoldDB" id="E8R3G9"/>
<evidence type="ECO:0000256" key="4">
    <source>
        <dbReference type="ARBA" id="ARBA00014657"/>
    </source>
</evidence>
<protein>
    <recommendedName>
        <fullName evidence="4 11">3-oxoacyl-[acyl-carrier-protein] synthase 2</fullName>
        <ecNumber evidence="3 11">2.3.1.179</ecNumber>
    </recommendedName>
</protein>
<dbReference type="OrthoDB" id="9808669at2"/>
<comment type="catalytic activity">
    <reaction evidence="11">
        <text>(9Z)-hexadecenoyl-[ACP] + malonyl-[ACP] + H(+) = 3-oxo-(11Z)-octadecenoyl-[ACP] + holo-[ACP] + CO2</text>
        <dbReference type="Rhea" id="RHEA:55040"/>
        <dbReference type="Rhea" id="RHEA-COMP:9623"/>
        <dbReference type="Rhea" id="RHEA-COMP:9685"/>
        <dbReference type="Rhea" id="RHEA-COMP:10800"/>
        <dbReference type="Rhea" id="RHEA-COMP:14074"/>
        <dbReference type="ChEBI" id="CHEBI:15378"/>
        <dbReference type="ChEBI" id="CHEBI:16526"/>
        <dbReference type="ChEBI" id="CHEBI:64479"/>
        <dbReference type="ChEBI" id="CHEBI:78449"/>
        <dbReference type="ChEBI" id="CHEBI:83989"/>
        <dbReference type="ChEBI" id="CHEBI:138538"/>
        <dbReference type="EC" id="2.3.1.179"/>
    </reaction>
</comment>
<dbReference type="InterPro" id="IPR016039">
    <property type="entry name" value="Thiolase-like"/>
</dbReference>
<dbReference type="InterPro" id="IPR000794">
    <property type="entry name" value="Beta-ketoacyl_synthase"/>
</dbReference>
<keyword evidence="9 11" id="KW-0275">Fatty acid biosynthesis</keyword>
<comment type="function">
    <text evidence="11">Involved in the type II fatty acid elongation cycle. Catalyzes the elongation of a wide range of acyl-ACP by the addition of two carbons from malonyl-ACP to an acyl acceptor. Can efficiently catalyze the conversion of palmitoleoyl-ACP (cis-hexadec-9-enoyl-ACP) to cis-vaccenoyl-ACP (cis-octadec-11-enoyl-ACP), an essential step in the thermal regulation of fatty acid composition.</text>
</comment>
<dbReference type="FunFam" id="3.40.47.10:FF:000018">
    <property type="entry name" value="3-oxoacyl-[acyl-carrier-protein] synthase 2"/>
    <property type="match status" value="1"/>
</dbReference>
<keyword evidence="7" id="KW-0276">Fatty acid metabolism</keyword>
<dbReference type="Pfam" id="PF02801">
    <property type="entry name" value="Ketoacyl-synt_C"/>
    <property type="match status" value="1"/>
</dbReference>
<dbReference type="PANTHER" id="PTHR11712">
    <property type="entry name" value="POLYKETIDE SYNTHASE-RELATED"/>
    <property type="match status" value="1"/>
</dbReference>
<evidence type="ECO:0000313" key="15">
    <source>
        <dbReference type="EMBL" id="ADV61536.1"/>
    </source>
</evidence>
<proteinExistence type="inferred from homology"/>
<dbReference type="EC" id="2.3.1.179" evidence="3 11"/>
<comment type="pathway">
    <text evidence="1 11">Lipid metabolism; fatty acid biosynthesis.</text>
</comment>
<keyword evidence="5 11" id="KW-0444">Lipid biosynthesis</keyword>
<dbReference type="UniPathway" id="UPA00094"/>
<dbReference type="KEGG" id="ipa:Isop_0947"/>
<name>E8R3G9_ISOPI</name>
<evidence type="ECO:0000256" key="10">
    <source>
        <dbReference type="ARBA" id="ARBA00023315"/>
    </source>
</evidence>
<dbReference type="InterPro" id="IPR014030">
    <property type="entry name" value="Ketoacyl_synth_N"/>
</dbReference>
<keyword evidence="8" id="KW-0443">Lipid metabolism</keyword>
<dbReference type="GO" id="GO:0004315">
    <property type="term" value="F:3-oxoacyl-[acyl-carrier-protein] synthase activity"/>
    <property type="evidence" value="ECO:0007669"/>
    <property type="project" value="UniProtKB-UniRule"/>
</dbReference>
<dbReference type="NCBIfam" id="NF005589">
    <property type="entry name" value="PRK07314.1"/>
    <property type="match status" value="1"/>
</dbReference>
<evidence type="ECO:0000313" key="16">
    <source>
        <dbReference type="Proteomes" id="UP000008631"/>
    </source>
</evidence>
<dbReference type="Proteomes" id="UP000008631">
    <property type="component" value="Chromosome"/>
</dbReference>
<dbReference type="NCBIfam" id="TIGR03150">
    <property type="entry name" value="fabF"/>
    <property type="match status" value="1"/>
</dbReference>
<evidence type="ECO:0000256" key="9">
    <source>
        <dbReference type="ARBA" id="ARBA00023160"/>
    </source>
</evidence>
<dbReference type="InterPro" id="IPR017568">
    <property type="entry name" value="3-oxoacyl-ACP_synth-2"/>
</dbReference>
<organism evidence="15 16">
    <name type="scientific">Isosphaera pallida (strain ATCC 43644 / DSM 9630 / IS1B)</name>
    <dbReference type="NCBI Taxonomy" id="575540"/>
    <lineage>
        <taxon>Bacteria</taxon>
        <taxon>Pseudomonadati</taxon>
        <taxon>Planctomycetota</taxon>
        <taxon>Planctomycetia</taxon>
        <taxon>Isosphaerales</taxon>
        <taxon>Isosphaeraceae</taxon>
        <taxon>Isosphaera</taxon>
    </lineage>
</organism>
<keyword evidence="16" id="KW-1185">Reference proteome</keyword>